<dbReference type="Pfam" id="PF00440">
    <property type="entry name" value="TetR_N"/>
    <property type="match status" value="1"/>
</dbReference>
<reference evidence="4 5" key="1">
    <citation type="submission" date="2019-02" db="EMBL/GenBank/DDBJ databases">
        <title>Shewanella sp. D4-2 isolated from Dokdo Island.</title>
        <authorList>
            <person name="Baek K."/>
        </authorList>
    </citation>
    <scope>NUCLEOTIDE SEQUENCE [LARGE SCALE GENOMIC DNA]</scope>
    <source>
        <strain evidence="4 5">D4-2</strain>
    </source>
</reference>
<dbReference type="OrthoDB" id="116240at2"/>
<sequence length="204" mass="22860">MNQAIAQSKTNKQKRNKLDKRQAVLDAALTLFVENGFHGTSTASIAKHAGVATGTLFHHFATKDAILTELFVTIKTRFASEITSKAALNGDFEHDANALWQQAIDWALANPLQQAFFLHFSLSSEIPSNTRNMAMHDILGFLVDMLKQGQQQGELCQYPIELMLENCHGQYLAAIRFFTDNPQLGIDPNHRNASFQLFWRAIKA</sequence>
<dbReference type="PANTHER" id="PTHR30055:SF222">
    <property type="entry name" value="REGULATORY PROTEIN"/>
    <property type="match status" value="1"/>
</dbReference>
<feature type="domain" description="HTH tetR-type" evidence="3">
    <location>
        <begin position="18"/>
        <end position="78"/>
    </location>
</feature>
<gene>
    <name evidence="4" type="ORF">EXU30_05700</name>
</gene>
<evidence type="ECO:0000256" key="1">
    <source>
        <dbReference type="ARBA" id="ARBA00023125"/>
    </source>
</evidence>
<evidence type="ECO:0000313" key="4">
    <source>
        <dbReference type="EMBL" id="QBF82250.1"/>
    </source>
</evidence>
<proteinExistence type="predicted"/>
<evidence type="ECO:0000256" key="2">
    <source>
        <dbReference type="PROSITE-ProRule" id="PRU00335"/>
    </source>
</evidence>
<accession>A0A411PFT6</accession>
<evidence type="ECO:0000259" key="3">
    <source>
        <dbReference type="PROSITE" id="PS50977"/>
    </source>
</evidence>
<dbReference type="AlphaFoldDB" id="A0A411PFT6"/>
<dbReference type="PROSITE" id="PS50977">
    <property type="entry name" value="HTH_TETR_2"/>
    <property type="match status" value="1"/>
</dbReference>
<feature type="DNA-binding region" description="H-T-H motif" evidence="2">
    <location>
        <begin position="41"/>
        <end position="60"/>
    </location>
</feature>
<name>A0A411PFT6_9GAMM</name>
<keyword evidence="5" id="KW-1185">Reference proteome</keyword>
<dbReference type="SUPFAM" id="SSF46689">
    <property type="entry name" value="Homeodomain-like"/>
    <property type="match status" value="1"/>
</dbReference>
<dbReference type="InterPro" id="IPR009057">
    <property type="entry name" value="Homeodomain-like_sf"/>
</dbReference>
<dbReference type="GO" id="GO:0003677">
    <property type="term" value="F:DNA binding"/>
    <property type="evidence" value="ECO:0007669"/>
    <property type="project" value="UniProtKB-UniRule"/>
</dbReference>
<protein>
    <submittedName>
        <fullName evidence="4">TetR/AcrR family transcriptional regulator</fullName>
    </submittedName>
</protein>
<evidence type="ECO:0000313" key="5">
    <source>
        <dbReference type="Proteomes" id="UP000291106"/>
    </source>
</evidence>
<dbReference type="Proteomes" id="UP000291106">
    <property type="component" value="Chromosome"/>
</dbReference>
<dbReference type="InterPro" id="IPR001647">
    <property type="entry name" value="HTH_TetR"/>
</dbReference>
<dbReference type="RefSeq" id="WP_130598222.1">
    <property type="nucleotide sequence ID" value="NZ_CP036200.1"/>
</dbReference>
<organism evidence="4 5">
    <name type="scientific">Shewanella maritima</name>
    <dbReference type="NCBI Taxonomy" id="2520507"/>
    <lineage>
        <taxon>Bacteria</taxon>
        <taxon>Pseudomonadati</taxon>
        <taxon>Pseudomonadota</taxon>
        <taxon>Gammaproteobacteria</taxon>
        <taxon>Alteromonadales</taxon>
        <taxon>Shewanellaceae</taxon>
        <taxon>Shewanella</taxon>
    </lineage>
</organism>
<dbReference type="InterPro" id="IPR050109">
    <property type="entry name" value="HTH-type_TetR-like_transc_reg"/>
</dbReference>
<dbReference type="PANTHER" id="PTHR30055">
    <property type="entry name" value="HTH-TYPE TRANSCRIPTIONAL REGULATOR RUTR"/>
    <property type="match status" value="1"/>
</dbReference>
<dbReference type="Gene3D" id="1.10.357.10">
    <property type="entry name" value="Tetracycline Repressor, domain 2"/>
    <property type="match status" value="1"/>
</dbReference>
<dbReference type="KEGG" id="smai:EXU30_05700"/>
<dbReference type="InterPro" id="IPR023772">
    <property type="entry name" value="DNA-bd_HTH_TetR-type_CS"/>
</dbReference>
<dbReference type="PRINTS" id="PR00455">
    <property type="entry name" value="HTHTETR"/>
</dbReference>
<dbReference type="EMBL" id="CP036200">
    <property type="protein sequence ID" value="QBF82250.1"/>
    <property type="molecule type" value="Genomic_DNA"/>
</dbReference>
<keyword evidence="1 2" id="KW-0238">DNA-binding</keyword>
<dbReference type="PROSITE" id="PS01081">
    <property type="entry name" value="HTH_TETR_1"/>
    <property type="match status" value="1"/>
</dbReference>